<proteinExistence type="predicted"/>
<accession>W2UKV6</accession>
<evidence type="ECO:0008006" key="4">
    <source>
        <dbReference type="Google" id="ProtNLM"/>
    </source>
</evidence>
<dbReference type="EMBL" id="AYXY01000028">
    <property type="protein sequence ID" value="ETN93967.1"/>
    <property type="molecule type" value="Genomic_DNA"/>
</dbReference>
<dbReference type="RefSeq" id="WP_038268742.1">
    <property type="nucleotide sequence ID" value="NZ_AYXY01000028.1"/>
</dbReference>
<dbReference type="eggNOG" id="ENOG502Z7WD">
    <property type="taxonomic scope" value="Bacteria"/>
</dbReference>
<dbReference type="PATRIC" id="fig|1286632.3.peg.3124"/>
<reference evidence="2 3" key="2">
    <citation type="journal article" date="2016" name="Genome Announc.">
        <title>Draft Genome Sequence of Zhouia amylolytica AD3, Isolated from Tidal Flat Sediment.</title>
        <authorList>
            <person name="Jia B."/>
            <person name="Jin H.M."/>
            <person name="Lee H.J."/>
            <person name="Jeon C.O."/>
        </authorList>
    </citation>
    <scope>NUCLEOTIDE SEQUENCE [LARGE SCALE GENOMIC DNA]</scope>
    <source>
        <strain evidence="2 3">AD3</strain>
    </source>
</reference>
<feature type="compositionally biased region" description="Polar residues" evidence="1">
    <location>
        <begin position="377"/>
        <end position="388"/>
    </location>
</feature>
<feature type="region of interest" description="Disordered" evidence="1">
    <location>
        <begin position="377"/>
        <end position="412"/>
    </location>
</feature>
<dbReference type="AlphaFoldDB" id="W2UKV6"/>
<evidence type="ECO:0000256" key="1">
    <source>
        <dbReference type="SAM" id="MobiDB-lite"/>
    </source>
</evidence>
<name>W2UKV6_9FLAO</name>
<comment type="caution">
    <text evidence="2">The sequence shown here is derived from an EMBL/GenBank/DDBJ whole genome shotgun (WGS) entry which is preliminary data.</text>
</comment>
<evidence type="ECO:0000313" key="2">
    <source>
        <dbReference type="EMBL" id="ETN93967.1"/>
    </source>
</evidence>
<dbReference type="Pfam" id="PF12228">
    <property type="entry name" value="DUF3604"/>
    <property type="match status" value="1"/>
</dbReference>
<organism evidence="2 3">
    <name type="scientific">Zhouia amylolytica AD3</name>
    <dbReference type="NCBI Taxonomy" id="1286632"/>
    <lineage>
        <taxon>Bacteria</taxon>
        <taxon>Pseudomonadati</taxon>
        <taxon>Bacteroidota</taxon>
        <taxon>Flavobacteriia</taxon>
        <taxon>Flavobacteriales</taxon>
        <taxon>Flavobacteriaceae</taxon>
        <taxon>Zhouia</taxon>
    </lineage>
</organism>
<protein>
    <recommendedName>
        <fullName evidence="4">DUF3604 domain-containing protein</fullName>
    </recommendedName>
</protein>
<evidence type="ECO:0000313" key="3">
    <source>
        <dbReference type="Proteomes" id="UP000018850"/>
    </source>
</evidence>
<dbReference type="Gene3D" id="3.20.20.140">
    <property type="entry name" value="Metal-dependent hydrolases"/>
    <property type="match status" value="1"/>
</dbReference>
<dbReference type="Proteomes" id="UP000018850">
    <property type="component" value="Unassembled WGS sequence"/>
</dbReference>
<dbReference type="InterPro" id="IPR022028">
    <property type="entry name" value="DUF3604"/>
</dbReference>
<keyword evidence="3" id="KW-1185">Reference proteome</keyword>
<reference evidence="3" key="1">
    <citation type="submission" date="2013-11" db="EMBL/GenBank/DDBJ databases">
        <title>Draft genome sequence from a member of Zhouia, isolated tidal flat.</title>
        <authorList>
            <person name="Jin H."/>
            <person name="Jeon C.O."/>
        </authorList>
    </citation>
    <scope>NUCLEOTIDE SEQUENCE [LARGE SCALE GENOMIC DNA]</scope>
    <source>
        <strain evidence="3">AD3</strain>
    </source>
</reference>
<sequence length="631" mass="69693">MKTIFSGFVLSAIFLWGCKDVSKETTIKDNIPVNETIGTTSVPANPLRNVYWGDTHNHTGNSFDVFLFGTPNSTPEIAYRFAKGEEVESPTTGKPWKLSKPLDFLVVADHAELIGSIPLMYENTPGISDTKTGKTFIDIAPNKSEEGLQKIYDIINYAAFDQPNEANLTAKDLVNDMGGEKVKEAWIRYIETAEEHNDPGKFTTLIGWEWSSNNSGANLHRVVFMPQGADVAKDFLPYSALDSDNPEDLWAWLETTSQRTGAEFVAIPHNPNISLGLMFPETRLNGQPVDKAYAETRMKWERSVEITQIKGDSETHPALSPNDEFADFETYDFALTPDGIRPAPTKADYVRSGLKRGLELEHKVGANPYKVGFVGSSDSHTGMSSIEENNFGGKGQHDSEPKKRAHPTGIGSSKGWDMGAAGWVGVWAESNTRQSIVDAFQRKEVYATTGPRITLRVFGGYNFAESDLNSGMVKTGYDKGVPMGGDLNKTEDGNAPGFLISAMKDPDGANLDRVQVVKGWLNDDGTSDENVYDVALSDDRTDGKEKVGNTVDLKTGKYTNTIGATELKVFWQDPDFNPDQSAFYYVRVLEIPTPRYSLLDAITLGIDIKETNHPATIQERIYSSPIWYNPN</sequence>
<gene>
    <name evidence="2" type="ORF">P278_31300</name>
</gene>